<keyword evidence="3" id="KW-1185">Reference proteome</keyword>
<dbReference type="PANTHER" id="PTHR46585">
    <property type="entry name" value="INTEGRASE CORE DOMAIN CONTAINING PROTEIN"/>
    <property type="match status" value="1"/>
</dbReference>
<dbReference type="VEuPathDB" id="VectorBase:LDEU011498"/>
<dbReference type="Proteomes" id="UP000288716">
    <property type="component" value="Unassembled WGS sequence"/>
</dbReference>
<dbReference type="EMBL" id="NCKV01016951">
    <property type="protein sequence ID" value="RWS20542.1"/>
    <property type="molecule type" value="Genomic_DNA"/>
</dbReference>
<protein>
    <recommendedName>
        <fullName evidence="1">Integrase catalytic domain-containing protein</fullName>
    </recommendedName>
</protein>
<dbReference type="GO" id="GO:0015074">
    <property type="term" value="P:DNA integration"/>
    <property type="evidence" value="ECO:0007669"/>
    <property type="project" value="InterPro"/>
</dbReference>
<dbReference type="PROSITE" id="PS50994">
    <property type="entry name" value="INTEGRASE"/>
    <property type="match status" value="1"/>
</dbReference>
<reference evidence="2 3" key="1">
    <citation type="journal article" date="2018" name="Gigascience">
        <title>Genomes of trombidid mites reveal novel predicted allergens and laterally-transferred genes associated with secondary metabolism.</title>
        <authorList>
            <person name="Dong X."/>
            <person name="Chaisiri K."/>
            <person name="Xia D."/>
            <person name="Armstrong S.D."/>
            <person name="Fang Y."/>
            <person name="Donnelly M.J."/>
            <person name="Kadowaki T."/>
            <person name="McGarry J.W."/>
            <person name="Darby A.C."/>
            <person name="Makepeace B.L."/>
        </authorList>
    </citation>
    <scope>NUCLEOTIDE SEQUENCE [LARGE SCALE GENOMIC DNA]</scope>
    <source>
        <strain evidence="2">UoL-UT</strain>
    </source>
</reference>
<feature type="domain" description="Integrase catalytic" evidence="1">
    <location>
        <begin position="55"/>
        <end position="125"/>
    </location>
</feature>
<dbReference type="SUPFAM" id="SSF53098">
    <property type="entry name" value="Ribonuclease H-like"/>
    <property type="match status" value="1"/>
</dbReference>
<comment type="caution">
    <text evidence="2">The sequence shown here is derived from an EMBL/GenBank/DDBJ whole genome shotgun (WGS) entry which is preliminary data.</text>
</comment>
<sequence>MNDDKRKLLKNIYYNTRDSASFSSAEKLFQKAKLYSPTIKLKEVKEWLSGELTYTLHKPIRKNFKRNKIVARGVDDQWQADLVDVGKFDTQNDGNKFILTAIDVFSKFAFAEPIKNKNAVNVAKA</sequence>
<dbReference type="OrthoDB" id="6408700at2759"/>
<evidence type="ECO:0000313" key="3">
    <source>
        <dbReference type="Proteomes" id="UP000288716"/>
    </source>
</evidence>
<feature type="non-terminal residue" evidence="2">
    <location>
        <position position="125"/>
    </location>
</feature>
<evidence type="ECO:0000313" key="2">
    <source>
        <dbReference type="EMBL" id="RWS20542.1"/>
    </source>
</evidence>
<organism evidence="2 3">
    <name type="scientific">Leptotrombidium deliense</name>
    <dbReference type="NCBI Taxonomy" id="299467"/>
    <lineage>
        <taxon>Eukaryota</taxon>
        <taxon>Metazoa</taxon>
        <taxon>Ecdysozoa</taxon>
        <taxon>Arthropoda</taxon>
        <taxon>Chelicerata</taxon>
        <taxon>Arachnida</taxon>
        <taxon>Acari</taxon>
        <taxon>Acariformes</taxon>
        <taxon>Trombidiformes</taxon>
        <taxon>Prostigmata</taxon>
        <taxon>Anystina</taxon>
        <taxon>Parasitengona</taxon>
        <taxon>Trombiculoidea</taxon>
        <taxon>Trombiculidae</taxon>
        <taxon>Leptotrombidium</taxon>
    </lineage>
</organism>
<dbReference type="STRING" id="299467.A0A443RZ53"/>
<dbReference type="InterPro" id="IPR036397">
    <property type="entry name" value="RNaseH_sf"/>
</dbReference>
<dbReference type="PANTHER" id="PTHR46585:SF1">
    <property type="entry name" value="CHROMO DOMAIN-CONTAINING PROTEIN"/>
    <property type="match status" value="1"/>
</dbReference>
<accession>A0A443RZ53</accession>
<gene>
    <name evidence="2" type="ORF">B4U80_06503</name>
</gene>
<dbReference type="AlphaFoldDB" id="A0A443RZ53"/>
<dbReference type="InterPro" id="IPR012337">
    <property type="entry name" value="RNaseH-like_sf"/>
</dbReference>
<dbReference type="InterPro" id="IPR001584">
    <property type="entry name" value="Integrase_cat-core"/>
</dbReference>
<dbReference type="Gene3D" id="3.30.420.10">
    <property type="entry name" value="Ribonuclease H-like superfamily/Ribonuclease H"/>
    <property type="match status" value="1"/>
</dbReference>
<proteinExistence type="predicted"/>
<name>A0A443RZ53_9ACAR</name>
<evidence type="ECO:0000259" key="1">
    <source>
        <dbReference type="PROSITE" id="PS50994"/>
    </source>
</evidence>
<dbReference type="GO" id="GO:0003676">
    <property type="term" value="F:nucleic acid binding"/>
    <property type="evidence" value="ECO:0007669"/>
    <property type="project" value="InterPro"/>
</dbReference>